<comment type="catalytic activity">
    <reaction evidence="20">
        <text>ATP + (deoxyribonucleotide)n-3'-hydroxyl + 5'-phospho-(deoxyribonucleotide)m = (deoxyribonucleotide)n+m + AMP + diphosphate.</text>
        <dbReference type="EC" id="6.5.1.1"/>
    </reaction>
</comment>
<evidence type="ECO:0000256" key="10">
    <source>
        <dbReference type="ARBA" id="ARBA00022801"/>
    </source>
</evidence>
<evidence type="ECO:0000313" key="25">
    <source>
        <dbReference type="EMBL" id="GAA4669637.1"/>
    </source>
</evidence>
<evidence type="ECO:0000256" key="12">
    <source>
        <dbReference type="ARBA" id="ARBA00022840"/>
    </source>
</evidence>
<protein>
    <recommendedName>
        <fullName evidence="2">DNA ligase (ATP)</fullName>
        <ecNumber evidence="2">6.5.1.1</ecNumber>
    </recommendedName>
    <alternativeName>
        <fullName evidence="19">NHEJ DNA polymerase</fullName>
    </alternativeName>
</protein>
<feature type="compositionally biased region" description="Basic and acidic residues" evidence="23">
    <location>
        <begin position="338"/>
        <end position="349"/>
    </location>
</feature>
<dbReference type="PANTHER" id="PTHR42705:SF2">
    <property type="entry name" value="BIFUNCTIONAL NON-HOMOLOGOUS END JOINING PROTEIN LIGD"/>
    <property type="match status" value="1"/>
</dbReference>
<dbReference type="Pfam" id="PF21686">
    <property type="entry name" value="LigD_Prim-Pol"/>
    <property type="match status" value="1"/>
</dbReference>
<keyword evidence="8" id="KW-0547">Nucleotide-binding</keyword>
<dbReference type="Gene3D" id="3.90.920.10">
    <property type="entry name" value="DNA primase, PRIM domain"/>
    <property type="match status" value="1"/>
</dbReference>
<dbReference type="InterPro" id="IPR014144">
    <property type="entry name" value="LigD_PE_domain"/>
</dbReference>
<name>A0ABP8VR27_9MICO</name>
<dbReference type="InterPro" id="IPR014146">
    <property type="entry name" value="LigD_ligase_dom"/>
</dbReference>
<sequence>MHVASSRERGEKVTIDGHTLQLTNLDKVLYPATGTTKGDVLAYYAAVAEWMIPHTEGRPATRKRWVNGVDGPVFFEKNLADSTPDWVARHTVQHSDHANDYPMVNDLATLTWLGQIAALEIHVPQWKFGPRGAQRNPDRLVLDLDPGEGTGLIECVVVAQELRGILDGMGLELVPVTSGSKGIHLYAALDGKQTSDQVSEVAHELARSMEADHPDLVLSTMGKQDRRGKVFLDWSQNSRNKTTVAPYSLRGREHPTVAAPRTWRELASKSLAQLDYSEVLARLKRRGDPLEGVSAGTPVPPGELGADMKNTAHPVEAASAADTGARDARPDRLAKYRSMRDPAKTREPVPAEAPPATDGTSFVIQEHHARRLHWDFRLEHDGVLVSWALPKGEPVDPGKNHLAVQTEDHPLEYGTFEGTIAAGEYGAGEVTIWDSGTFELEKWRDGKEVIAVLHGEQRGSRRIALIHTGHGEGKAAQNWLIHRMADDYVNPHEHHDSRPVPASRASAKSVSAPPVSAKSAVSGRSGPREVHAVDDPIAPMLATGGSSKETERAIGGPDDWAYEMKWDGVRAIATVRDGKTTLTSRNGNDMTASYPEFVQLAERLDLADGAGAVLDGEIVAVDQQGRPDFGLLQTRMKLTRPRDIERVKKEAPVRFLLFDLLRRGDDDLLDEPYTARREALEALVDVTTEIDVPPAFEGDLDEAMAFSKKLRLEGVVAKRRDSTYSPGRRSKAWIKLKHHATQEVVIAGWRPGAGRRADGVGSLLMGIPDDDGLRYVGRVGTGFSDRELDDLLAQFEQVSRKTSPLHDVPKADARDAHWITPSLVGEVEFAEWTATGRLRQPSWRGWRPDKRPDQVVVES</sequence>
<keyword evidence="14" id="KW-0238">DNA-binding</keyword>
<keyword evidence="11" id="KW-0269">Exonuclease</keyword>
<feature type="region of interest" description="Disordered" evidence="23">
    <location>
        <begin position="338"/>
        <end position="358"/>
    </location>
</feature>
<evidence type="ECO:0000256" key="7">
    <source>
        <dbReference type="ARBA" id="ARBA00022723"/>
    </source>
</evidence>
<dbReference type="NCBIfam" id="TIGR02779">
    <property type="entry name" value="NHEJ_ligase_lig"/>
    <property type="match status" value="1"/>
</dbReference>
<evidence type="ECO:0000256" key="18">
    <source>
        <dbReference type="ARBA" id="ARBA00023268"/>
    </source>
</evidence>
<gene>
    <name evidence="25" type="ORF">GCM10025780_11130</name>
</gene>
<feature type="compositionally biased region" description="Low complexity" evidence="23">
    <location>
        <begin position="499"/>
        <end position="522"/>
    </location>
</feature>
<dbReference type="RefSeq" id="WP_425556923.1">
    <property type="nucleotide sequence ID" value="NZ_BAABLM010000002.1"/>
</dbReference>
<dbReference type="Gene3D" id="3.30.470.30">
    <property type="entry name" value="DNA ligase/mRNA capping enzyme"/>
    <property type="match status" value="1"/>
</dbReference>
<evidence type="ECO:0000256" key="13">
    <source>
        <dbReference type="ARBA" id="ARBA00022932"/>
    </source>
</evidence>
<keyword evidence="7" id="KW-0479">Metal-binding</keyword>
<feature type="region of interest" description="Disordered" evidence="23">
    <location>
        <begin position="490"/>
        <end position="555"/>
    </location>
</feature>
<evidence type="ECO:0000256" key="16">
    <source>
        <dbReference type="ARBA" id="ARBA00023204"/>
    </source>
</evidence>
<comment type="cofactor">
    <cofactor evidence="1">
        <name>Mn(2+)</name>
        <dbReference type="ChEBI" id="CHEBI:29035"/>
    </cofactor>
</comment>
<dbReference type="PROSITE" id="PS00697">
    <property type="entry name" value="DNA_LIGASE_A1"/>
    <property type="match status" value="1"/>
</dbReference>
<keyword evidence="9" id="KW-0227">DNA damage</keyword>
<evidence type="ECO:0000256" key="14">
    <source>
        <dbReference type="ARBA" id="ARBA00023125"/>
    </source>
</evidence>
<dbReference type="SUPFAM" id="SSF50249">
    <property type="entry name" value="Nucleic acid-binding proteins"/>
    <property type="match status" value="1"/>
</dbReference>
<evidence type="ECO:0000313" key="26">
    <source>
        <dbReference type="Proteomes" id="UP001501295"/>
    </source>
</evidence>
<evidence type="ECO:0000256" key="5">
    <source>
        <dbReference type="ARBA" id="ARBA00022695"/>
    </source>
</evidence>
<keyword evidence="10" id="KW-0378">Hydrolase</keyword>
<evidence type="ECO:0000256" key="3">
    <source>
        <dbReference type="ARBA" id="ARBA00022598"/>
    </source>
</evidence>
<evidence type="ECO:0000256" key="4">
    <source>
        <dbReference type="ARBA" id="ARBA00022679"/>
    </source>
</evidence>
<dbReference type="CDD" id="cd07971">
    <property type="entry name" value="OBF_DNA_ligase_LigD"/>
    <property type="match status" value="1"/>
</dbReference>
<dbReference type="InterPro" id="IPR012310">
    <property type="entry name" value="DNA_ligase_ATP-dep_cent"/>
</dbReference>
<comment type="caution">
    <text evidence="25">The sequence shown here is derived from an EMBL/GenBank/DDBJ whole genome shotgun (WGS) entry which is preliminary data.</text>
</comment>
<dbReference type="PROSITE" id="PS50160">
    <property type="entry name" value="DNA_LIGASE_A3"/>
    <property type="match status" value="1"/>
</dbReference>
<evidence type="ECO:0000256" key="1">
    <source>
        <dbReference type="ARBA" id="ARBA00001936"/>
    </source>
</evidence>
<evidence type="ECO:0000256" key="11">
    <source>
        <dbReference type="ARBA" id="ARBA00022839"/>
    </source>
</evidence>
<keyword evidence="6" id="KW-0540">Nuclease</keyword>
<dbReference type="InterPro" id="IPR012340">
    <property type="entry name" value="NA-bd_OB-fold"/>
</dbReference>
<dbReference type="NCBIfam" id="TIGR02778">
    <property type="entry name" value="ligD_pol"/>
    <property type="match status" value="1"/>
</dbReference>
<comment type="similarity">
    <text evidence="22">In the N-terminal section; belongs to the LigD polymerase family.</text>
</comment>
<dbReference type="Pfam" id="PF13298">
    <property type="entry name" value="LigD_N"/>
    <property type="match status" value="1"/>
</dbReference>
<keyword evidence="15" id="KW-0233">DNA recombination</keyword>
<dbReference type="CDD" id="cd07906">
    <property type="entry name" value="Adenylation_DNA_ligase_LigD_LigC"/>
    <property type="match status" value="1"/>
</dbReference>
<keyword evidence="12" id="KW-0067">ATP-binding</keyword>
<keyword evidence="3 25" id="KW-0436">Ligase</keyword>
<proteinExistence type="inferred from homology"/>
<reference evidence="26" key="1">
    <citation type="journal article" date="2019" name="Int. J. Syst. Evol. Microbiol.">
        <title>The Global Catalogue of Microorganisms (GCM) 10K type strain sequencing project: providing services to taxonomists for standard genome sequencing and annotation.</title>
        <authorList>
            <consortium name="The Broad Institute Genomics Platform"/>
            <consortium name="The Broad Institute Genome Sequencing Center for Infectious Disease"/>
            <person name="Wu L."/>
            <person name="Ma J."/>
        </authorList>
    </citation>
    <scope>NUCLEOTIDE SEQUENCE [LARGE SCALE GENOMIC DNA]</scope>
    <source>
        <strain evidence="26">JCM 18956</strain>
    </source>
</reference>
<dbReference type="InterPro" id="IPR052171">
    <property type="entry name" value="NHEJ_LigD"/>
</dbReference>
<evidence type="ECO:0000256" key="17">
    <source>
        <dbReference type="ARBA" id="ARBA00023211"/>
    </source>
</evidence>
<keyword evidence="18" id="KW-0511">Multifunctional enzyme</keyword>
<keyword evidence="4" id="KW-0808">Transferase</keyword>
<dbReference type="NCBIfam" id="NF007210">
    <property type="entry name" value="PRK09632.1"/>
    <property type="match status" value="1"/>
</dbReference>
<evidence type="ECO:0000259" key="24">
    <source>
        <dbReference type="PROSITE" id="PS50160"/>
    </source>
</evidence>
<evidence type="ECO:0000256" key="9">
    <source>
        <dbReference type="ARBA" id="ARBA00022763"/>
    </source>
</evidence>
<dbReference type="PANTHER" id="PTHR42705">
    <property type="entry name" value="BIFUNCTIONAL NON-HOMOLOGOUS END JOINING PROTEIN LIGD"/>
    <property type="match status" value="1"/>
</dbReference>
<evidence type="ECO:0000256" key="6">
    <source>
        <dbReference type="ARBA" id="ARBA00022722"/>
    </source>
</evidence>
<dbReference type="Proteomes" id="UP001501295">
    <property type="component" value="Unassembled WGS sequence"/>
</dbReference>
<keyword evidence="17" id="KW-0464">Manganese</keyword>
<accession>A0ABP8VR27</accession>
<dbReference type="InterPro" id="IPR012309">
    <property type="entry name" value="DNA_ligase_ATP-dep_C"/>
</dbReference>
<dbReference type="Pfam" id="PF04679">
    <property type="entry name" value="DNA_ligase_A_C"/>
    <property type="match status" value="1"/>
</dbReference>
<dbReference type="Pfam" id="PF01068">
    <property type="entry name" value="DNA_ligase_A_M"/>
    <property type="match status" value="1"/>
</dbReference>
<evidence type="ECO:0000256" key="19">
    <source>
        <dbReference type="ARBA" id="ARBA00029943"/>
    </source>
</evidence>
<evidence type="ECO:0000256" key="15">
    <source>
        <dbReference type="ARBA" id="ARBA00023172"/>
    </source>
</evidence>
<comment type="similarity">
    <text evidence="21">In the C-terminal section; belongs to the ATP-dependent DNA ligase family.</text>
</comment>
<evidence type="ECO:0000256" key="21">
    <source>
        <dbReference type="ARBA" id="ARBA00049981"/>
    </source>
</evidence>
<evidence type="ECO:0000256" key="22">
    <source>
        <dbReference type="ARBA" id="ARBA00049990"/>
    </source>
</evidence>
<evidence type="ECO:0000256" key="8">
    <source>
        <dbReference type="ARBA" id="ARBA00022741"/>
    </source>
</evidence>
<keyword evidence="16" id="KW-0234">DNA repair</keyword>
<dbReference type="NCBIfam" id="TIGR02777">
    <property type="entry name" value="LigD_PE_dom"/>
    <property type="match status" value="1"/>
</dbReference>
<dbReference type="SUPFAM" id="SSF56091">
    <property type="entry name" value="DNA ligase/mRNA capping enzyme, catalytic domain"/>
    <property type="match status" value="1"/>
</dbReference>
<feature type="domain" description="ATP-dependent DNA ligase family profile" evidence="24">
    <location>
        <begin position="646"/>
        <end position="769"/>
    </location>
</feature>
<dbReference type="CDD" id="cd04863">
    <property type="entry name" value="MtLigD_Pol_like"/>
    <property type="match status" value="1"/>
</dbReference>
<dbReference type="EMBL" id="BAABLM010000002">
    <property type="protein sequence ID" value="GAA4669637.1"/>
    <property type="molecule type" value="Genomic_DNA"/>
</dbReference>
<keyword evidence="26" id="KW-1185">Reference proteome</keyword>
<evidence type="ECO:0000256" key="2">
    <source>
        <dbReference type="ARBA" id="ARBA00012727"/>
    </source>
</evidence>
<dbReference type="InterPro" id="IPR014145">
    <property type="entry name" value="LigD_pol_dom"/>
</dbReference>
<evidence type="ECO:0000256" key="20">
    <source>
        <dbReference type="ARBA" id="ARBA00034003"/>
    </source>
</evidence>
<evidence type="ECO:0000256" key="23">
    <source>
        <dbReference type="SAM" id="MobiDB-lite"/>
    </source>
</evidence>
<dbReference type="Gene3D" id="3.30.1490.70">
    <property type="match status" value="1"/>
</dbReference>
<dbReference type="InterPro" id="IPR033649">
    <property type="entry name" value="MtLigD_Pol-like"/>
</dbReference>
<dbReference type="GO" id="GO:0016874">
    <property type="term" value="F:ligase activity"/>
    <property type="evidence" value="ECO:0007669"/>
    <property type="project" value="UniProtKB-KW"/>
</dbReference>
<keyword evidence="5" id="KW-0548">Nucleotidyltransferase</keyword>
<organism evidence="25 26">
    <name type="scientific">Frondihabitans cladoniiphilus</name>
    <dbReference type="NCBI Taxonomy" id="715785"/>
    <lineage>
        <taxon>Bacteria</taxon>
        <taxon>Bacillati</taxon>
        <taxon>Actinomycetota</taxon>
        <taxon>Actinomycetes</taxon>
        <taxon>Micrococcales</taxon>
        <taxon>Microbacteriaceae</taxon>
        <taxon>Frondihabitans</taxon>
    </lineage>
</organism>
<dbReference type="EC" id="6.5.1.1" evidence="2"/>
<keyword evidence="13" id="KW-0239">DNA-directed DNA polymerase</keyword>
<dbReference type="InterPro" id="IPR016059">
    <property type="entry name" value="DNA_ligase_ATP-dep_CS"/>
</dbReference>
<dbReference type="Gene3D" id="2.40.50.140">
    <property type="entry name" value="Nucleic acid-binding proteins"/>
    <property type="match status" value="1"/>
</dbReference>